<dbReference type="EMBL" id="CAJOBA010047316">
    <property type="protein sequence ID" value="CAF4199739.1"/>
    <property type="molecule type" value="Genomic_DNA"/>
</dbReference>
<evidence type="ECO:0000256" key="1">
    <source>
        <dbReference type="ARBA" id="ARBA00022737"/>
    </source>
</evidence>
<feature type="region of interest" description="Disordered" evidence="2">
    <location>
        <begin position="112"/>
        <end position="135"/>
    </location>
</feature>
<dbReference type="PANTHER" id="PTHR10582:SF2">
    <property type="entry name" value="INACTIVE"/>
    <property type="match status" value="1"/>
</dbReference>
<keyword evidence="3" id="KW-1133">Transmembrane helix</keyword>
<protein>
    <recommendedName>
        <fullName evidence="7">Ion transport domain-containing protein</fullName>
    </recommendedName>
</protein>
<proteinExistence type="predicted"/>
<dbReference type="InterPro" id="IPR024862">
    <property type="entry name" value="TRPV"/>
</dbReference>
<evidence type="ECO:0000256" key="3">
    <source>
        <dbReference type="SAM" id="Phobius"/>
    </source>
</evidence>
<keyword evidence="1" id="KW-0677">Repeat</keyword>
<gene>
    <name evidence="4" type="ORF">OVA965_LOCUS32627</name>
    <name evidence="5" type="ORF">TMI583_LOCUS33492</name>
</gene>
<dbReference type="GO" id="GO:0005886">
    <property type="term" value="C:plasma membrane"/>
    <property type="evidence" value="ECO:0007669"/>
    <property type="project" value="TreeGrafter"/>
</dbReference>
<name>A0A8S2S5V2_9BILA</name>
<dbReference type="EMBL" id="CAJNOK010025605">
    <property type="protein sequence ID" value="CAF1392106.1"/>
    <property type="molecule type" value="Genomic_DNA"/>
</dbReference>
<reference evidence="5" key="1">
    <citation type="submission" date="2021-02" db="EMBL/GenBank/DDBJ databases">
        <authorList>
            <person name="Nowell W R."/>
        </authorList>
    </citation>
    <scope>NUCLEOTIDE SEQUENCE</scope>
</reference>
<keyword evidence="3" id="KW-0472">Membrane</keyword>
<dbReference type="Proteomes" id="UP000682733">
    <property type="component" value="Unassembled WGS sequence"/>
</dbReference>
<evidence type="ECO:0000256" key="2">
    <source>
        <dbReference type="SAM" id="MobiDB-lite"/>
    </source>
</evidence>
<keyword evidence="3" id="KW-0812">Transmembrane</keyword>
<organism evidence="5 6">
    <name type="scientific">Didymodactylos carnosus</name>
    <dbReference type="NCBI Taxonomy" id="1234261"/>
    <lineage>
        <taxon>Eukaryota</taxon>
        <taxon>Metazoa</taxon>
        <taxon>Spiralia</taxon>
        <taxon>Gnathifera</taxon>
        <taxon>Rotifera</taxon>
        <taxon>Eurotatoria</taxon>
        <taxon>Bdelloidea</taxon>
        <taxon>Philodinida</taxon>
        <taxon>Philodinidae</taxon>
        <taxon>Didymodactylos</taxon>
    </lineage>
</organism>
<feature type="transmembrane region" description="Helical" evidence="3">
    <location>
        <begin position="29"/>
        <end position="53"/>
    </location>
</feature>
<dbReference type="PANTHER" id="PTHR10582">
    <property type="entry name" value="TRANSIENT RECEPTOR POTENTIAL ION CHANNEL PROTEIN"/>
    <property type="match status" value="1"/>
</dbReference>
<dbReference type="GO" id="GO:0098703">
    <property type="term" value="P:calcium ion import across plasma membrane"/>
    <property type="evidence" value="ECO:0007669"/>
    <property type="project" value="TreeGrafter"/>
</dbReference>
<evidence type="ECO:0000313" key="5">
    <source>
        <dbReference type="EMBL" id="CAF4199739.1"/>
    </source>
</evidence>
<evidence type="ECO:0008006" key="7">
    <source>
        <dbReference type="Google" id="ProtNLM"/>
    </source>
</evidence>
<dbReference type="GO" id="GO:0005216">
    <property type="term" value="F:monoatomic ion channel activity"/>
    <property type="evidence" value="ECO:0007669"/>
    <property type="project" value="InterPro"/>
</dbReference>
<accession>A0A8S2S5V2</accession>
<sequence>FSGFLESVKQCFLGMLGDFDIDAYAQTTFQYVSVCLLIVYVVVVTILLLNLLIAMMGDTYGNIIEGATQIWHLERARIVYAIENEMSTEDRNLETNKYWTNVDGERYLQVEEVDDEHFKPDSKKKKNDEDADDDK</sequence>
<evidence type="ECO:0000313" key="6">
    <source>
        <dbReference type="Proteomes" id="UP000682733"/>
    </source>
</evidence>
<dbReference type="Proteomes" id="UP000677228">
    <property type="component" value="Unassembled WGS sequence"/>
</dbReference>
<comment type="caution">
    <text evidence="5">The sequence shown here is derived from an EMBL/GenBank/DDBJ whole genome shotgun (WGS) entry which is preliminary data.</text>
</comment>
<feature type="non-terminal residue" evidence="5">
    <location>
        <position position="1"/>
    </location>
</feature>
<dbReference type="AlphaFoldDB" id="A0A8S2S5V2"/>
<evidence type="ECO:0000313" key="4">
    <source>
        <dbReference type="EMBL" id="CAF1392106.1"/>
    </source>
</evidence>